<gene>
    <name evidence="2" type="ORF">GALL_248330</name>
</gene>
<dbReference type="EMBL" id="MLJW01000212">
    <property type="protein sequence ID" value="OIQ93218.1"/>
    <property type="molecule type" value="Genomic_DNA"/>
</dbReference>
<evidence type="ECO:0000313" key="2">
    <source>
        <dbReference type="EMBL" id="OIQ93218.1"/>
    </source>
</evidence>
<dbReference type="Pfam" id="PF04168">
    <property type="entry name" value="Alpha-E"/>
    <property type="match status" value="1"/>
</dbReference>
<comment type="caution">
    <text evidence="2">The sequence shown here is derived from an EMBL/GenBank/DDBJ whole genome shotgun (WGS) entry which is preliminary data.</text>
</comment>
<dbReference type="PANTHER" id="PTHR34595">
    <property type="entry name" value="BLR5612 PROTEIN"/>
    <property type="match status" value="1"/>
</dbReference>
<accession>A0A1J5RD07</accession>
<name>A0A1J5RD07_9ZZZZ</name>
<feature type="domain" description="DUF403" evidence="1">
    <location>
        <begin position="1"/>
        <end position="310"/>
    </location>
</feature>
<dbReference type="PANTHER" id="PTHR34595:SF7">
    <property type="entry name" value="SLL1039 PROTEIN"/>
    <property type="match status" value="1"/>
</dbReference>
<dbReference type="InterPro" id="IPR051680">
    <property type="entry name" value="ATP-dep_Glu-Cys_Ligase-2"/>
</dbReference>
<sequence>MLSRTADSMFWLSRYMERSDGLLRGIKTHYILLLDKGVNEHLSWRPMLEIFTSADENEIASLELNTDAALYKLISDKENFNALKILITRARENARGMQDHITKEVWEQVNQMYHLINQSKLDSQLKSSKAIETIDALTNECILYSGVTDTTMPRGMGWSFMSLGKHIERCLLTIEMADKYFSLIGYNIEEEKDILQWRPMLLSLSGYELHLKTYRSSEYNLNALHQVLFNEKFSHSVLYTLKRVEKYFEDVTKDHHSKEKEGLTKCLGRLVSKLQYTDFDSINQLTLQKFLSETRKELNDFSSMLAKSFFSYS</sequence>
<evidence type="ECO:0000259" key="1">
    <source>
        <dbReference type="Pfam" id="PF04168"/>
    </source>
</evidence>
<organism evidence="2">
    <name type="scientific">mine drainage metagenome</name>
    <dbReference type="NCBI Taxonomy" id="410659"/>
    <lineage>
        <taxon>unclassified sequences</taxon>
        <taxon>metagenomes</taxon>
        <taxon>ecological metagenomes</taxon>
    </lineage>
</organism>
<dbReference type="AlphaFoldDB" id="A0A1J5RD07"/>
<reference evidence="2" key="1">
    <citation type="submission" date="2016-10" db="EMBL/GenBank/DDBJ databases">
        <title>Sequence of Gallionella enrichment culture.</title>
        <authorList>
            <person name="Poehlein A."/>
            <person name="Muehling M."/>
            <person name="Daniel R."/>
        </authorList>
    </citation>
    <scope>NUCLEOTIDE SEQUENCE</scope>
</reference>
<dbReference type="InterPro" id="IPR007296">
    <property type="entry name" value="DUF403"/>
</dbReference>
<proteinExistence type="predicted"/>
<protein>
    <recommendedName>
        <fullName evidence="1">DUF403 domain-containing protein</fullName>
    </recommendedName>
</protein>